<accession>A0A225DJQ0</accession>
<dbReference type="Proteomes" id="UP000214646">
    <property type="component" value="Unassembled WGS sequence"/>
</dbReference>
<reference evidence="3" key="1">
    <citation type="submission" date="2017-06" db="EMBL/GenBank/DDBJ databases">
        <title>Genome analysis of Fimbriiglobus ruber SP5, the first member of the order Planctomycetales with confirmed chitinolytic capability.</title>
        <authorList>
            <person name="Ravin N.V."/>
            <person name="Rakitin A.L."/>
            <person name="Ivanova A.A."/>
            <person name="Beletsky A.V."/>
            <person name="Kulichevskaya I.S."/>
            <person name="Mardanov A.V."/>
            <person name="Dedysh S.N."/>
        </authorList>
    </citation>
    <scope>NUCLEOTIDE SEQUENCE [LARGE SCALE GENOMIC DNA]</scope>
    <source>
        <strain evidence="3">SP5</strain>
    </source>
</reference>
<keyword evidence="3" id="KW-1185">Reference proteome</keyword>
<comment type="caution">
    <text evidence="2">The sequence shown here is derived from an EMBL/GenBank/DDBJ whole genome shotgun (WGS) entry which is preliminary data.</text>
</comment>
<sequence length="127" mass="12927">MGVAVSIAIVGGAVAGSNKSDPDTLARVGEVVGKKVKGALPETSKVVGPFLAFKPGDSLPVEEKVRIRIRADKKMDGADVTVAPGASAGEVKIRGVVANEAQKRLANELAEGTAGVEKVVNEIAVPE</sequence>
<gene>
    <name evidence="2" type="ORF">FRUB_03710</name>
</gene>
<evidence type="ECO:0000313" key="2">
    <source>
        <dbReference type="EMBL" id="OWK41632.1"/>
    </source>
</evidence>
<dbReference type="Pfam" id="PF04972">
    <property type="entry name" value="BON"/>
    <property type="match status" value="1"/>
</dbReference>
<dbReference type="Gene3D" id="3.30.1340.30">
    <property type="match status" value="1"/>
</dbReference>
<dbReference type="AlphaFoldDB" id="A0A225DJQ0"/>
<dbReference type="PROSITE" id="PS50914">
    <property type="entry name" value="BON"/>
    <property type="match status" value="1"/>
</dbReference>
<organism evidence="2 3">
    <name type="scientific">Fimbriiglobus ruber</name>
    <dbReference type="NCBI Taxonomy" id="1908690"/>
    <lineage>
        <taxon>Bacteria</taxon>
        <taxon>Pseudomonadati</taxon>
        <taxon>Planctomycetota</taxon>
        <taxon>Planctomycetia</taxon>
        <taxon>Gemmatales</taxon>
        <taxon>Gemmataceae</taxon>
        <taxon>Fimbriiglobus</taxon>
    </lineage>
</organism>
<evidence type="ECO:0000313" key="3">
    <source>
        <dbReference type="Proteomes" id="UP000214646"/>
    </source>
</evidence>
<name>A0A225DJQ0_9BACT</name>
<dbReference type="EMBL" id="NIDE01000005">
    <property type="protein sequence ID" value="OWK41632.1"/>
    <property type="molecule type" value="Genomic_DNA"/>
</dbReference>
<evidence type="ECO:0000259" key="1">
    <source>
        <dbReference type="PROSITE" id="PS50914"/>
    </source>
</evidence>
<dbReference type="InterPro" id="IPR007055">
    <property type="entry name" value="BON_dom"/>
</dbReference>
<proteinExistence type="predicted"/>
<protein>
    <recommendedName>
        <fullName evidence="1">BON domain-containing protein</fullName>
    </recommendedName>
</protein>
<feature type="domain" description="BON" evidence="1">
    <location>
        <begin position="57"/>
        <end position="127"/>
    </location>
</feature>